<evidence type="ECO:0000313" key="2">
    <source>
        <dbReference type="Proteomes" id="UP000779574"/>
    </source>
</evidence>
<proteinExistence type="predicted"/>
<accession>A0A9P8ECV9</accession>
<dbReference type="OrthoDB" id="3919706at2759"/>
<name>A0A9P8ECV9_AURME</name>
<organism evidence="1 2">
    <name type="scientific">Aureobasidium melanogenum</name>
    <name type="common">Aureobasidium pullulans var. melanogenum</name>
    <dbReference type="NCBI Taxonomy" id="46634"/>
    <lineage>
        <taxon>Eukaryota</taxon>
        <taxon>Fungi</taxon>
        <taxon>Dikarya</taxon>
        <taxon>Ascomycota</taxon>
        <taxon>Pezizomycotina</taxon>
        <taxon>Dothideomycetes</taxon>
        <taxon>Dothideomycetidae</taxon>
        <taxon>Dothideales</taxon>
        <taxon>Saccotheciaceae</taxon>
        <taxon>Aureobasidium</taxon>
    </lineage>
</organism>
<gene>
    <name evidence="1" type="ORF">KCU76_g11070</name>
</gene>
<protein>
    <submittedName>
        <fullName evidence="1">Uncharacterized protein</fullName>
    </submittedName>
</protein>
<reference evidence="1" key="1">
    <citation type="journal article" date="2021" name="J Fungi (Basel)">
        <title>Virulence traits and population genomics of the black yeast Aureobasidium melanogenum.</title>
        <authorList>
            <person name="Cernosa A."/>
            <person name="Sun X."/>
            <person name="Gostincar C."/>
            <person name="Fang C."/>
            <person name="Gunde-Cimerman N."/>
            <person name="Song Z."/>
        </authorList>
    </citation>
    <scope>NUCLEOTIDE SEQUENCE</scope>
    <source>
        <strain evidence="1">EXF-9911</strain>
    </source>
</reference>
<comment type="caution">
    <text evidence="1">The sequence shown here is derived from an EMBL/GenBank/DDBJ whole genome shotgun (WGS) entry which is preliminary data.</text>
</comment>
<reference evidence="1" key="2">
    <citation type="submission" date="2021-08" db="EMBL/GenBank/DDBJ databases">
        <authorList>
            <person name="Gostincar C."/>
            <person name="Sun X."/>
            <person name="Song Z."/>
            <person name="Gunde-Cimerman N."/>
        </authorList>
    </citation>
    <scope>NUCLEOTIDE SEQUENCE</scope>
    <source>
        <strain evidence="1">EXF-9911</strain>
    </source>
</reference>
<sequence>MAIKKGNMGGTRQSPRRRGGWRAAINRIEHRAMRVAFAPSRAATTTIEPRAPVDFSFGVGFVAARSSDETLMHCYSLLRLPPRPHPLSLLAVRFCAGILLLPWDGEILLLLLPPLALAPPTCLWVLCLLVRCHHEISKQEEEEEASKV</sequence>
<dbReference type="EMBL" id="JAHFXF010000516">
    <property type="protein sequence ID" value="KAG9686365.1"/>
    <property type="molecule type" value="Genomic_DNA"/>
</dbReference>
<feature type="non-terminal residue" evidence="1">
    <location>
        <position position="1"/>
    </location>
</feature>
<dbReference type="Proteomes" id="UP000779574">
    <property type="component" value="Unassembled WGS sequence"/>
</dbReference>
<evidence type="ECO:0000313" key="1">
    <source>
        <dbReference type="EMBL" id="KAG9686365.1"/>
    </source>
</evidence>
<dbReference type="AlphaFoldDB" id="A0A9P8ECV9"/>